<evidence type="ECO:0000313" key="1">
    <source>
        <dbReference type="EMBL" id="RHZ83480.1"/>
    </source>
</evidence>
<dbReference type="Proteomes" id="UP000266861">
    <property type="component" value="Unassembled WGS sequence"/>
</dbReference>
<dbReference type="EMBL" id="PQFF01000088">
    <property type="protein sequence ID" value="RHZ83480.1"/>
    <property type="molecule type" value="Genomic_DNA"/>
</dbReference>
<protein>
    <submittedName>
        <fullName evidence="1">Uncharacterized protein</fullName>
    </submittedName>
</protein>
<dbReference type="AlphaFoldDB" id="A0A397JFR5"/>
<gene>
    <name evidence="1" type="ORF">Glove_92g19</name>
</gene>
<evidence type="ECO:0000313" key="2">
    <source>
        <dbReference type="Proteomes" id="UP000266861"/>
    </source>
</evidence>
<name>A0A397JFR5_9GLOM</name>
<proteinExistence type="predicted"/>
<accession>A0A397JFR5</accession>
<organism evidence="1 2">
    <name type="scientific">Diversispora epigaea</name>
    <dbReference type="NCBI Taxonomy" id="1348612"/>
    <lineage>
        <taxon>Eukaryota</taxon>
        <taxon>Fungi</taxon>
        <taxon>Fungi incertae sedis</taxon>
        <taxon>Mucoromycota</taxon>
        <taxon>Glomeromycotina</taxon>
        <taxon>Glomeromycetes</taxon>
        <taxon>Diversisporales</taxon>
        <taxon>Diversisporaceae</taxon>
        <taxon>Diversispora</taxon>
    </lineage>
</organism>
<keyword evidence="2" id="KW-1185">Reference proteome</keyword>
<dbReference type="OrthoDB" id="2443600at2759"/>
<comment type="caution">
    <text evidence="1">The sequence shown here is derived from an EMBL/GenBank/DDBJ whole genome shotgun (WGS) entry which is preliminary data.</text>
</comment>
<sequence length="74" mass="9037">MEYFEQTSPNEYRFLDYYQYRRKQDDFTCSFRREADSLQRYLNSLVESRYGGPAEVPRRGILQCLRRGDQPALW</sequence>
<reference evidence="1 2" key="1">
    <citation type="submission" date="2018-08" db="EMBL/GenBank/DDBJ databases">
        <title>Genome and evolution of the arbuscular mycorrhizal fungus Diversispora epigaea (formerly Glomus versiforme) and its bacterial endosymbionts.</title>
        <authorList>
            <person name="Sun X."/>
            <person name="Fei Z."/>
            <person name="Harrison M."/>
        </authorList>
    </citation>
    <scope>NUCLEOTIDE SEQUENCE [LARGE SCALE GENOMIC DNA]</scope>
    <source>
        <strain evidence="1 2">IT104</strain>
    </source>
</reference>